<evidence type="ECO:0000313" key="3">
    <source>
        <dbReference type="Proteomes" id="UP000095563"/>
    </source>
</evidence>
<dbReference type="PROSITE" id="PS50965">
    <property type="entry name" value="NERD"/>
    <property type="match status" value="1"/>
</dbReference>
<feature type="domain" description="NERD" evidence="1">
    <location>
        <begin position="27"/>
        <end position="141"/>
    </location>
</feature>
<proteinExistence type="predicted"/>
<organism evidence="2 3">
    <name type="scientific">Clostridium baratii</name>
    <dbReference type="NCBI Taxonomy" id="1561"/>
    <lineage>
        <taxon>Bacteria</taxon>
        <taxon>Bacillati</taxon>
        <taxon>Bacillota</taxon>
        <taxon>Clostridia</taxon>
        <taxon>Eubacteriales</taxon>
        <taxon>Clostridiaceae</taxon>
        <taxon>Clostridium</taxon>
    </lineage>
</organism>
<dbReference type="RefSeq" id="WP_172678534.1">
    <property type="nucleotide sequence ID" value="NZ_CZBO01000001.1"/>
</dbReference>
<evidence type="ECO:0000259" key="1">
    <source>
        <dbReference type="PROSITE" id="PS50965"/>
    </source>
</evidence>
<reference evidence="2 3" key="1">
    <citation type="submission" date="2015-09" db="EMBL/GenBank/DDBJ databases">
        <authorList>
            <consortium name="Pathogen Informatics"/>
        </authorList>
    </citation>
    <scope>NUCLEOTIDE SEQUENCE [LARGE SCALE GENOMIC DNA]</scope>
    <source>
        <strain evidence="2 3">2789STDY5834956</strain>
    </source>
</reference>
<accession>A0A174R2K2</accession>
<dbReference type="EMBL" id="CZBO01000001">
    <property type="protein sequence ID" value="CUP78236.1"/>
    <property type="molecule type" value="Genomic_DNA"/>
</dbReference>
<dbReference type="Pfam" id="PF08378">
    <property type="entry name" value="NERD"/>
    <property type="match status" value="1"/>
</dbReference>
<sequence length="206" mass="24295">MEYLIILIILVILLKLLTTKKSLTKIKGDIGEKRTRKALLSLRDYKILDDVLLESKNGTTQIDHICIGPKGVFVIEDKNYSGWIFGDENSKYWTQTIYKEKNKFFNPIRQNYGHIKATEEVIKSVGDIIPKSIIVFSDRCEFKKVNTITPVLHRRDLKSFINTYNSEYNLDEEMIKRIYYKIFKSNILDEEKRREHLERVKNIKSS</sequence>
<name>A0A174R2K2_9CLOT</name>
<dbReference type="Proteomes" id="UP000095563">
    <property type="component" value="Unassembled WGS sequence"/>
</dbReference>
<dbReference type="InterPro" id="IPR011528">
    <property type="entry name" value="NERD"/>
</dbReference>
<dbReference type="AlphaFoldDB" id="A0A174R2K2"/>
<evidence type="ECO:0000313" key="2">
    <source>
        <dbReference type="EMBL" id="CUP78236.1"/>
    </source>
</evidence>
<protein>
    <submittedName>
        <fullName evidence="2">NERD domain-containing protein</fullName>
    </submittedName>
</protein>
<gene>
    <name evidence="2" type="ORF">ERS852568_00780</name>
</gene>